<keyword evidence="4" id="KW-1185">Reference proteome</keyword>
<reference evidence="3 4" key="1">
    <citation type="submission" date="2022-03" db="EMBL/GenBank/DDBJ databases">
        <authorList>
            <person name="He Y."/>
        </authorList>
    </citation>
    <scope>NUCLEOTIDE SEQUENCE [LARGE SCALE GENOMIC DNA]</scope>
    <source>
        <strain evidence="3 4">TK19116</strain>
    </source>
</reference>
<name>A0ABT1MRH0_9RHOB</name>
<evidence type="ECO:0000313" key="3">
    <source>
        <dbReference type="EMBL" id="MCQ0969933.1"/>
    </source>
</evidence>
<dbReference type="RefSeq" id="WP_255328941.1">
    <property type="nucleotide sequence ID" value="NZ_JAKZEU010000002.1"/>
</dbReference>
<dbReference type="Gene3D" id="1.20.144.10">
    <property type="entry name" value="Phosphatidic acid phosphatase type 2/haloperoxidase"/>
    <property type="match status" value="1"/>
</dbReference>
<feature type="chain" id="PRO_5046074284" evidence="1">
    <location>
        <begin position="21"/>
        <end position="170"/>
    </location>
</feature>
<dbReference type="InterPro" id="IPR036938">
    <property type="entry name" value="PAP2/HPO_sf"/>
</dbReference>
<keyword evidence="1" id="KW-0732">Signal</keyword>
<evidence type="ECO:0000259" key="2">
    <source>
        <dbReference type="Pfam" id="PF01569"/>
    </source>
</evidence>
<dbReference type="SUPFAM" id="SSF48317">
    <property type="entry name" value="Acid phosphatase/Vanadium-dependent haloperoxidase"/>
    <property type="match status" value="1"/>
</dbReference>
<proteinExistence type="predicted"/>
<dbReference type="InterPro" id="IPR000326">
    <property type="entry name" value="PAP2/HPO"/>
</dbReference>
<dbReference type="Proteomes" id="UP001203945">
    <property type="component" value="Unassembled WGS sequence"/>
</dbReference>
<dbReference type="EMBL" id="JAKZEU010000002">
    <property type="protein sequence ID" value="MCQ0969933.1"/>
    <property type="molecule type" value="Genomic_DNA"/>
</dbReference>
<feature type="signal peptide" evidence="1">
    <location>
        <begin position="1"/>
        <end position="20"/>
    </location>
</feature>
<comment type="caution">
    <text evidence="3">The sequence shown here is derived from an EMBL/GenBank/DDBJ whole genome shotgun (WGS) entry which is preliminary data.</text>
</comment>
<accession>A0ABT1MRH0</accession>
<sequence>MKTAFTGMVMAATLAGSAAADPFENFGTAMKYALPLAGAVCAADQGRLEDYAVRGLIQVVVVRGLKSWFDGTPIGTRPVRATEVGRGFPSGHTAAAAFGAADLAGKCFPDDVAAGAAAYGAAGLTGVSRIHAGQHTAQQVWAGGLIGFSFGAADFGIGTEGASFSVGMRF</sequence>
<gene>
    <name evidence="3" type="ORF">MLD63_05775</name>
</gene>
<evidence type="ECO:0000256" key="1">
    <source>
        <dbReference type="SAM" id="SignalP"/>
    </source>
</evidence>
<feature type="domain" description="Phosphatidic acid phosphatase type 2/haloperoxidase" evidence="2">
    <location>
        <begin position="79"/>
        <end position="152"/>
    </location>
</feature>
<organism evidence="3 4">
    <name type="scientific">Paracoccus albicereus</name>
    <dbReference type="NCBI Taxonomy" id="2922394"/>
    <lineage>
        <taxon>Bacteria</taxon>
        <taxon>Pseudomonadati</taxon>
        <taxon>Pseudomonadota</taxon>
        <taxon>Alphaproteobacteria</taxon>
        <taxon>Rhodobacterales</taxon>
        <taxon>Paracoccaceae</taxon>
        <taxon>Paracoccus</taxon>
    </lineage>
</organism>
<dbReference type="Pfam" id="PF01569">
    <property type="entry name" value="PAP2"/>
    <property type="match status" value="1"/>
</dbReference>
<evidence type="ECO:0000313" key="4">
    <source>
        <dbReference type="Proteomes" id="UP001203945"/>
    </source>
</evidence>
<protein>
    <submittedName>
        <fullName evidence="3">Phosphatase PAP2 family protein</fullName>
    </submittedName>
</protein>